<gene>
    <name evidence="6" type="ORF">B0H66DRAFT_566464</name>
</gene>
<comment type="similarity">
    <text evidence="3">Belongs to the enoyl-CoA hydratase/isomerase family.</text>
</comment>
<dbReference type="Gene3D" id="3.90.226.10">
    <property type="entry name" value="2-enoyl-CoA Hydratase, Chain A, domain 1"/>
    <property type="match status" value="1"/>
</dbReference>
<dbReference type="InterPro" id="IPR029045">
    <property type="entry name" value="ClpP/crotonase-like_dom_sf"/>
</dbReference>
<dbReference type="Pfam" id="PF00378">
    <property type="entry name" value="ECH_1"/>
    <property type="match status" value="1"/>
</dbReference>
<dbReference type="InterPro" id="IPR051053">
    <property type="entry name" value="ECH/Chromodomain_protein"/>
</dbReference>
<dbReference type="PANTHER" id="PTHR43684:SF1">
    <property type="entry name" value="ENOYL-COA DELTA ISOMERASE 2"/>
    <property type="match status" value="1"/>
</dbReference>
<evidence type="ECO:0000256" key="3">
    <source>
        <dbReference type="ARBA" id="ARBA00005254"/>
    </source>
</evidence>
<sequence>MDGSPSVIRLEYQGRLAIITIDNDKKLNALTQAQYYDLSQKMREVATRDDVYITLIIGKGRYFSAGADVSISREAPPSSPDVTNSADAIHSHWLRSFVASNLNITQAFYTHPKILVVGLNGPVIGLSAALISFADFIYATPQTFLLTPFSSLGLVAEGGASRALVQRLGISKANEALIMSKRIPSDELLAAGFLNKIFGEVQKGEDDKFRQLVLREIDDRLGEHLVGDSLLGIKKLIRKPEMDILDKQNVAEVFAGLDRFVSGVPQGEFLKIATGKKRHKL</sequence>
<evidence type="ECO:0000313" key="6">
    <source>
        <dbReference type="EMBL" id="KAK3313539.1"/>
    </source>
</evidence>
<dbReference type="GO" id="GO:0005782">
    <property type="term" value="C:peroxisomal matrix"/>
    <property type="evidence" value="ECO:0007669"/>
    <property type="project" value="TreeGrafter"/>
</dbReference>
<comment type="subcellular location">
    <subcellularLocation>
        <location evidence="1">Peroxisome</location>
    </subcellularLocation>
</comment>
<protein>
    <submittedName>
        <fullName evidence="6">ClpP/crotonase-like domain-containing protein</fullName>
    </submittedName>
</protein>
<reference evidence="6" key="1">
    <citation type="journal article" date="2023" name="Mol. Phylogenet. Evol.">
        <title>Genome-scale phylogeny and comparative genomics of the fungal order Sordariales.</title>
        <authorList>
            <person name="Hensen N."/>
            <person name="Bonometti L."/>
            <person name="Westerberg I."/>
            <person name="Brannstrom I.O."/>
            <person name="Guillou S."/>
            <person name="Cros-Aarteil S."/>
            <person name="Calhoun S."/>
            <person name="Haridas S."/>
            <person name="Kuo A."/>
            <person name="Mondo S."/>
            <person name="Pangilinan J."/>
            <person name="Riley R."/>
            <person name="LaButti K."/>
            <person name="Andreopoulos B."/>
            <person name="Lipzen A."/>
            <person name="Chen C."/>
            <person name="Yan M."/>
            <person name="Daum C."/>
            <person name="Ng V."/>
            <person name="Clum A."/>
            <person name="Steindorff A."/>
            <person name="Ohm R.A."/>
            <person name="Martin F."/>
            <person name="Silar P."/>
            <person name="Natvig D.O."/>
            <person name="Lalanne C."/>
            <person name="Gautier V."/>
            <person name="Ament-Velasquez S.L."/>
            <person name="Kruys A."/>
            <person name="Hutchinson M.I."/>
            <person name="Powell A.J."/>
            <person name="Barry K."/>
            <person name="Miller A.N."/>
            <person name="Grigoriev I.V."/>
            <person name="Debuchy R."/>
            <person name="Gladieux P."/>
            <person name="Hiltunen Thoren M."/>
            <person name="Johannesson H."/>
        </authorList>
    </citation>
    <scope>NUCLEOTIDE SEQUENCE</scope>
    <source>
        <strain evidence="6">CBS 118394</strain>
    </source>
</reference>
<dbReference type="GO" id="GO:0006635">
    <property type="term" value="P:fatty acid beta-oxidation"/>
    <property type="evidence" value="ECO:0007669"/>
    <property type="project" value="TreeGrafter"/>
</dbReference>
<dbReference type="Proteomes" id="UP001283341">
    <property type="component" value="Unassembled WGS sequence"/>
</dbReference>
<dbReference type="EMBL" id="JAUEDM010000007">
    <property type="protein sequence ID" value="KAK3313539.1"/>
    <property type="molecule type" value="Genomic_DNA"/>
</dbReference>
<evidence type="ECO:0000256" key="4">
    <source>
        <dbReference type="ARBA" id="ARBA00023140"/>
    </source>
</evidence>
<dbReference type="SUPFAM" id="SSF52096">
    <property type="entry name" value="ClpP/crotonase"/>
    <property type="match status" value="1"/>
</dbReference>
<keyword evidence="5" id="KW-0413">Isomerase</keyword>
<dbReference type="AlphaFoldDB" id="A0AAE0HVB3"/>
<evidence type="ECO:0000256" key="1">
    <source>
        <dbReference type="ARBA" id="ARBA00004275"/>
    </source>
</evidence>
<dbReference type="CDD" id="cd06558">
    <property type="entry name" value="crotonase-like"/>
    <property type="match status" value="1"/>
</dbReference>
<evidence type="ECO:0000313" key="7">
    <source>
        <dbReference type="Proteomes" id="UP001283341"/>
    </source>
</evidence>
<keyword evidence="7" id="KW-1185">Reference proteome</keyword>
<comment type="pathway">
    <text evidence="2">Lipid metabolism; fatty acid beta-oxidation.</text>
</comment>
<comment type="caution">
    <text evidence="6">The sequence shown here is derived from an EMBL/GenBank/DDBJ whole genome shotgun (WGS) entry which is preliminary data.</text>
</comment>
<evidence type="ECO:0000256" key="2">
    <source>
        <dbReference type="ARBA" id="ARBA00005005"/>
    </source>
</evidence>
<reference evidence="6" key="2">
    <citation type="submission" date="2023-06" db="EMBL/GenBank/DDBJ databases">
        <authorList>
            <consortium name="Lawrence Berkeley National Laboratory"/>
            <person name="Haridas S."/>
            <person name="Hensen N."/>
            <person name="Bonometti L."/>
            <person name="Westerberg I."/>
            <person name="Brannstrom I.O."/>
            <person name="Guillou S."/>
            <person name="Cros-Aarteil S."/>
            <person name="Calhoun S."/>
            <person name="Kuo A."/>
            <person name="Mondo S."/>
            <person name="Pangilinan J."/>
            <person name="Riley R."/>
            <person name="Labutti K."/>
            <person name="Andreopoulos B."/>
            <person name="Lipzen A."/>
            <person name="Chen C."/>
            <person name="Yanf M."/>
            <person name="Daum C."/>
            <person name="Ng V."/>
            <person name="Clum A."/>
            <person name="Steindorff A."/>
            <person name="Ohm R."/>
            <person name="Martin F."/>
            <person name="Silar P."/>
            <person name="Natvig D."/>
            <person name="Lalanne C."/>
            <person name="Gautier V."/>
            <person name="Ament-Velasquez S.L."/>
            <person name="Kruys A."/>
            <person name="Hutchinson M.I."/>
            <person name="Powell A.J."/>
            <person name="Barry K."/>
            <person name="Miller A.N."/>
            <person name="Grigoriev I.V."/>
            <person name="Debuchy R."/>
            <person name="Gladieux P."/>
            <person name="Thoren M.H."/>
            <person name="Johannesson H."/>
        </authorList>
    </citation>
    <scope>NUCLEOTIDE SEQUENCE</scope>
    <source>
        <strain evidence="6">CBS 118394</strain>
    </source>
</reference>
<accession>A0AAE0HVB3</accession>
<dbReference type="InterPro" id="IPR001753">
    <property type="entry name" value="Enoyl-CoA_hydra/iso"/>
</dbReference>
<name>A0AAE0HVB3_9PEZI</name>
<keyword evidence="4" id="KW-0576">Peroxisome</keyword>
<dbReference type="GO" id="GO:0004165">
    <property type="term" value="F:delta(3)-delta(2)-enoyl-CoA isomerase activity"/>
    <property type="evidence" value="ECO:0007669"/>
    <property type="project" value="UniProtKB-ARBA"/>
</dbReference>
<dbReference type="FunFam" id="3.90.226.10:FF:000048">
    <property type="entry name" value="3,2-trans-enoyl-CoA isomerase"/>
    <property type="match status" value="1"/>
</dbReference>
<proteinExistence type="inferred from homology"/>
<evidence type="ECO:0000256" key="5">
    <source>
        <dbReference type="ARBA" id="ARBA00023235"/>
    </source>
</evidence>
<organism evidence="6 7">
    <name type="scientific">Apodospora peruviana</name>
    <dbReference type="NCBI Taxonomy" id="516989"/>
    <lineage>
        <taxon>Eukaryota</taxon>
        <taxon>Fungi</taxon>
        <taxon>Dikarya</taxon>
        <taxon>Ascomycota</taxon>
        <taxon>Pezizomycotina</taxon>
        <taxon>Sordariomycetes</taxon>
        <taxon>Sordariomycetidae</taxon>
        <taxon>Sordariales</taxon>
        <taxon>Lasiosphaeriaceae</taxon>
        <taxon>Apodospora</taxon>
    </lineage>
</organism>
<dbReference type="PANTHER" id="PTHR43684">
    <property type="match status" value="1"/>
</dbReference>